<keyword evidence="7" id="KW-1185">Reference proteome</keyword>
<feature type="domain" description="HTH araC/xylS-type" evidence="5">
    <location>
        <begin position="190"/>
        <end position="288"/>
    </location>
</feature>
<dbReference type="Pfam" id="PF12833">
    <property type="entry name" value="HTH_18"/>
    <property type="match status" value="1"/>
</dbReference>
<organism evidence="6 7">
    <name type="scientific">Paenibacillus phyllosphaerae</name>
    <dbReference type="NCBI Taxonomy" id="274593"/>
    <lineage>
        <taxon>Bacteria</taxon>
        <taxon>Bacillati</taxon>
        <taxon>Bacillota</taxon>
        <taxon>Bacilli</taxon>
        <taxon>Bacillales</taxon>
        <taxon>Paenibacillaceae</taxon>
        <taxon>Paenibacillus</taxon>
    </lineage>
</organism>
<accession>A0A7W5FN99</accession>
<name>A0A7W5FN99_9BACL</name>
<feature type="region of interest" description="Disordered" evidence="4">
    <location>
        <begin position="282"/>
        <end position="306"/>
    </location>
</feature>
<dbReference type="InterPro" id="IPR020449">
    <property type="entry name" value="Tscrpt_reg_AraC-type_HTH"/>
</dbReference>
<dbReference type="GO" id="GO:0043565">
    <property type="term" value="F:sequence-specific DNA binding"/>
    <property type="evidence" value="ECO:0007669"/>
    <property type="project" value="InterPro"/>
</dbReference>
<sequence>MNMKRPPMIMTGHDLFEADMPIFVNRAYESFDLREHAHDFIEITYVSEGEGMHYIDGEAVPVQQGAIWYIPEGRSHVFRPRTTKKDRPLIVYNCLFKTAYLTELGASIPSFQAIAAQYAAQSLQFFEVKDTRGEFHALFRELFREYSRRTEGFLAIITALLVRIVTGLHRQRGHQRVADGASPPSLLSLEESIAYIDRHYATELRLPDIAAQASLSERQFSRLFRKQTGMSFTAYVQNARMEEACRLLAASRLSVSDVAAQIGYADMKYFHQLFKRKTGVTPRAYRGASSPNGNLPQQRQEAPFPD</sequence>
<evidence type="ECO:0000313" key="7">
    <source>
        <dbReference type="Proteomes" id="UP000570361"/>
    </source>
</evidence>
<dbReference type="RefSeq" id="WP_183600959.1">
    <property type="nucleotide sequence ID" value="NZ_JACHXK010000006.1"/>
</dbReference>
<reference evidence="6 7" key="1">
    <citation type="submission" date="2020-08" db="EMBL/GenBank/DDBJ databases">
        <title>Genomic Encyclopedia of Type Strains, Phase III (KMG-III): the genomes of soil and plant-associated and newly described type strains.</title>
        <authorList>
            <person name="Whitman W."/>
        </authorList>
    </citation>
    <scope>NUCLEOTIDE SEQUENCE [LARGE SCALE GENOMIC DNA]</scope>
    <source>
        <strain evidence="6 7">CECT 5862</strain>
    </source>
</reference>
<dbReference type="PANTHER" id="PTHR43280">
    <property type="entry name" value="ARAC-FAMILY TRANSCRIPTIONAL REGULATOR"/>
    <property type="match status" value="1"/>
</dbReference>
<protein>
    <submittedName>
        <fullName evidence="6">AraC-like DNA-binding protein</fullName>
    </submittedName>
</protein>
<keyword evidence="1" id="KW-0805">Transcription regulation</keyword>
<evidence type="ECO:0000259" key="5">
    <source>
        <dbReference type="PROSITE" id="PS01124"/>
    </source>
</evidence>
<evidence type="ECO:0000256" key="4">
    <source>
        <dbReference type="SAM" id="MobiDB-lite"/>
    </source>
</evidence>
<dbReference type="EMBL" id="JACHXK010000006">
    <property type="protein sequence ID" value="MBB3111085.1"/>
    <property type="molecule type" value="Genomic_DNA"/>
</dbReference>
<dbReference type="GO" id="GO:0003700">
    <property type="term" value="F:DNA-binding transcription factor activity"/>
    <property type="evidence" value="ECO:0007669"/>
    <property type="project" value="InterPro"/>
</dbReference>
<dbReference type="InterPro" id="IPR011051">
    <property type="entry name" value="RmlC_Cupin_sf"/>
</dbReference>
<dbReference type="InterPro" id="IPR014710">
    <property type="entry name" value="RmlC-like_jellyroll"/>
</dbReference>
<dbReference type="PROSITE" id="PS00041">
    <property type="entry name" value="HTH_ARAC_FAMILY_1"/>
    <property type="match status" value="1"/>
</dbReference>
<dbReference type="Proteomes" id="UP000570361">
    <property type="component" value="Unassembled WGS sequence"/>
</dbReference>
<evidence type="ECO:0000313" key="6">
    <source>
        <dbReference type="EMBL" id="MBB3111085.1"/>
    </source>
</evidence>
<evidence type="ECO:0000256" key="1">
    <source>
        <dbReference type="ARBA" id="ARBA00023015"/>
    </source>
</evidence>
<dbReference type="InterPro" id="IPR009057">
    <property type="entry name" value="Homeodomain-like_sf"/>
</dbReference>
<evidence type="ECO:0000256" key="3">
    <source>
        <dbReference type="ARBA" id="ARBA00023163"/>
    </source>
</evidence>
<dbReference type="Gene3D" id="1.10.10.60">
    <property type="entry name" value="Homeodomain-like"/>
    <property type="match status" value="2"/>
</dbReference>
<dbReference type="PROSITE" id="PS01124">
    <property type="entry name" value="HTH_ARAC_FAMILY_2"/>
    <property type="match status" value="1"/>
</dbReference>
<dbReference type="InterPro" id="IPR003313">
    <property type="entry name" value="AraC-bd"/>
</dbReference>
<gene>
    <name evidence="6" type="ORF">FHS18_003153</name>
</gene>
<keyword evidence="2 6" id="KW-0238">DNA-binding</keyword>
<proteinExistence type="predicted"/>
<dbReference type="Gene3D" id="2.60.120.10">
    <property type="entry name" value="Jelly Rolls"/>
    <property type="match status" value="1"/>
</dbReference>
<keyword evidence="3" id="KW-0804">Transcription</keyword>
<feature type="compositionally biased region" description="Polar residues" evidence="4">
    <location>
        <begin position="289"/>
        <end position="300"/>
    </location>
</feature>
<dbReference type="Pfam" id="PF02311">
    <property type="entry name" value="AraC_binding"/>
    <property type="match status" value="1"/>
</dbReference>
<dbReference type="SUPFAM" id="SSF51182">
    <property type="entry name" value="RmlC-like cupins"/>
    <property type="match status" value="1"/>
</dbReference>
<dbReference type="InterPro" id="IPR018060">
    <property type="entry name" value="HTH_AraC"/>
</dbReference>
<dbReference type="SMART" id="SM00342">
    <property type="entry name" value="HTH_ARAC"/>
    <property type="match status" value="1"/>
</dbReference>
<dbReference type="PANTHER" id="PTHR43280:SF2">
    <property type="entry name" value="HTH-TYPE TRANSCRIPTIONAL REGULATOR EXSA"/>
    <property type="match status" value="1"/>
</dbReference>
<evidence type="ECO:0000256" key="2">
    <source>
        <dbReference type="ARBA" id="ARBA00023125"/>
    </source>
</evidence>
<dbReference type="SUPFAM" id="SSF46689">
    <property type="entry name" value="Homeodomain-like"/>
    <property type="match status" value="2"/>
</dbReference>
<dbReference type="AlphaFoldDB" id="A0A7W5FN99"/>
<comment type="caution">
    <text evidence="6">The sequence shown here is derived from an EMBL/GenBank/DDBJ whole genome shotgun (WGS) entry which is preliminary data.</text>
</comment>
<dbReference type="PRINTS" id="PR00032">
    <property type="entry name" value="HTHARAC"/>
</dbReference>
<dbReference type="InterPro" id="IPR018062">
    <property type="entry name" value="HTH_AraC-typ_CS"/>
</dbReference>